<dbReference type="AlphaFoldDB" id="A0A225E4Q9"/>
<sequence length="46" mass="5266">MTCDDAVSEVLSTWGHASEDDFCGPARVDPDRTETYDWGWVIYLVR</sequence>
<keyword evidence="2" id="KW-1185">Reference proteome</keyword>
<organism evidence="1 2">
    <name type="scientific">Fimbriiglobus ruber</name>
    <dbReference type="NCBI Taxonomy" id="1908690"/>
    <lineage>
        <taxon>Bacteria</taxon>
        <taxon>Pseudomonadati</taxon>
        <taxon>Planctomycetota</taxon>
        <taxon>Planctomycetia</taxon>
        <taxon>Gemmatales</taxon>
        <taxon>Gemmataceae</taxon>
        <taxon>Fimbriiglobus</taxon>
    </lineage>
</organism>
<evidence type="ECO:0000313" key="1">
    <source>
        <dbReference type="EMBL" id="OWK45788.1"/>
    </source>
</evidence>
<dbReference type="OrthoDB" id="5526311at2"/>
<protein>
    <submittedName>
        <fullName evidence="1">Uncharacterized protein</fullName>
    </submittedName>
</protein>
<dbReference type="Proteomes" id="UP000214646">
    <property type="component" value="Unassembled WGS sequence"/>
</dbReference>
<comment type="caution">
    <text evidence="1">The sequence shown here is derived from an EMBL/GenBank/DDBJ whole genome shotgun (WGS) entry which is preliminary data.</text>
</comment>
<gene>
    <name evidence="1" type="ORF">FRUB_02119</name>
</gene>
<proteinExistence type="predicted"/>
<accession>A0A225E4Q9</accession>
<evidence type="ECO:0000313" key="2">
    <source>
        <dbReference type="Proteomes" id="UP000214646"/>
    </source>
</evidence>
<dbReference type="EMBL" id="NIDE01000002">
    <property type="protein sequence ID" value="OWK45788.1"/>
    <property type="molecule type" value="Genomic_DNA"/>
</dbReference>
<reference evidence="2" key="1">
    <citation type="submission" date="2017-06" db="EMBL/GenBank/DDBJ databases">
        <title>Genome analysis of Fimbriiglobus ruber SP5, the first member of the order Planctomycetales with confirmed chitinolytic capability.</title>
        <authorList>
            <person name="Ravin N.V."/>
            <person name="Rakitin A.L."/>
            <person name="Ivanova A.A."/>
            <person name="Beletsky A.V."/>
            <person name="Kulichevskaya I.S."/>
            <person name="Mardanov A.V."/>
            <person name="Dedysh S.N."/>
        </authorList>
    </citation>
    <scope>NUCLEOTIDE SEQUENCE [LARGE SCALE GENOMIC DNA]</scope>
    <source>
        <strain evidence="2">SP5</strain>
    </source>
</reference>
<dbReference type="RefSeq" id="WP_161967299.1">
    <property type="nucleotide sequence ID" value="NZ_NIDE01000002.1"/>
</dbReference>
<name>A0A225E4Q9_9BACT</name>